<evidence type="ECO:0000256" key="2">
    <source>
        <dbReference type="ARBA" id="ARBA00022603"/>
    </source>
</evidence>
<proteinExistence type="inferred from homology"/>
<name>A0A1G6U580_9BACT</name>
<dbReference type="InterPro" id="IPR029064">
    <property type="entry name" value="Ribosomal_eL30-like_sf"/>
</dbReference>
<dbReference type="Pfam" id="PF22435">
    <property type="entry name" value="MRM3-like_sub_bind"/>
    <property type="match status" value="1"/>
</dbReference>
<dbReference type="GO" id="GO:0032259">
    <property type="term" value="P:methylation"/>
    <property type="evidence" value="ECO:0007669"/>
    <property type="project" value="UniProtKB-KW"/>
</dbReference>
<dbReference type="PANTHER" id="PTHR43191">
    <property type="entry name" value="RRNA METHYLTRANSFERASE 3"/>
    <property type="match status" value="1"/>
</dbReference>
<protein>
    <submittedName>
        <fullName evidence="6">RNA methyltransferase, TrmH family</fullName>
    </submittedName>
</protein>
<evidence type="ECO:0000259" key="4">
    <source>
        <dbReference type="Pfam" id="PF00588"/>
    </source>
</evidence>
<gene>
    <name evidence="6" type="ORF">SAMN04488104_102639</name>
</gene>
<dbReference type="GO" id="GO:0006396">
    <property type="term" value="P:RNA processing"/>
    <property type="evidence" value="ECO:0007669"/>
    <property type="project" value="InterPro"/>
</dbReference>
<keyword evidence="3 6" id="KW-0808">Transferase</keyword>
<dbReference type="SUPFAM" id="SSF75217">
    <property type="entry name" value="alpha/beta knot"/>
    <property type="match status" value="1"/>
</dbReference>
<dbReference type="STRING" id="686796.SAMN04488104_102639"/>
<dbReference type="Proteomes" id="UP000199060">
    <property type="component" value="Unassembled WGS sequence"/>
</dbReference>
<dbReference type="InterPro" id="IPR053888">
    <property type="entry name" value="MRM3-like_sub_bind"/>
</dbReference>
<dbReference type="InterPro" id="IPR029028">
    <property type="entry name" value="Alpha/beta_knot_MTases"/>
</dbReference>
<dbReference type="InterPro" id="IPR029026">
    <property type="entry name" value="tRNA_m1G_MTases_N"/>
</dbReference>
<dbReference type="PANTHER" id="PTHR43191:SF2">
    <property type="entry name" value="RRNA METHYLTRANSFERASE 3, MITOCHONDRIAL"/>
    <property type="match status" value="1"/>
</dbReference>
<keyword evidence="7" id="KW-1185">Reference proteome</keyword>
<keyword evidence="2 6" id="KW-0489">Methyltransferase</keyword>
<accession>A0A1G6U580</accession>
<dbReference type="Pfam" id="PF00588">
    <property type="entry name" value="SpoU_methylase"/>
    <property type="match status" value="1"/>
</dbReference>
<sequence length="255" mass="28720">MEDQVRMLSKNTVKFIKSLHQKKYRSDHGMFFVEGEKSVIEVLSSDFQLHSLFVSEAFWGKHRVLLDRLSIELEIVSQKQLESMGQYQSNDAALAVLYMKENKAFDASKDELILALDDVRDPGNLGTIIRIADWYGIRKLVFSKQTADFYNPKVIQSSMGSFTRVSFFYAELSEVLERWGLPVYGAFLGGESIHEIKEIAPGVLVMGNESNGISSEIGERVNRKLTIPAFGEAESLNVAIATAILCDNIKRLMNP</sequence>
<evidence type="ECO:0000313" key="6">
    <source>
        <dbReference type="EMBL" id="SDD36540.1"/>
    </source>
</evidence>
<evidence type="ECO:0000313" key="7">
    <source>
        <dbReference type="Proteomes" id="UP000199060"/>
    </source>
</evidence>
<comment type="similarity">
    <text evidence="1">Belongs to the class IV-like SAM-binding methyltransferase superfamily. RNA methyltransferase TrmH family.</text>
</comment>
<dbReference type="EMBL" id="FNAC01000026">
    <property type="protein sequence ID" value="SDD36540.1"/>
    <property type="molecule type" value="Genomic_DNA"/>
</dbReference>
<dbReference type="InterPro" id="IPR001537">
    <property type="entry name" value="SpoU_MeTrfase"/>
</dbReference>
<evidence type="ECO:0000256" key="1">
    <source>
        <dbReference type="ARBA" id="ARBA00007228"/>
    </source>
</evidence>
<dbReference type="SUPFAM" id="SSF55315">
    <property type="entry name" value="L30e-like"/>
    <property type="match status" value="1"/>
</dbReference>
<feature type="domain" description="tRNA/rRNA methyltransferase SpoU type" evidence="4">
    <location>
        <begin position="112"/>
        <end position="246"/>
    </location>
</feature>
<dbReference type="GO" id="GO:0003723">
    <property type="term" value="F:RNA binding"/>
    <property type="evidence" value="ECO:0007669"/>
    <property type="project" value="InterPro"/>
</dbReference>
<evidence type="ECO:0000256" key="3">
    <source>
        <dbReference type="ARBA" id="ARBA00022679"/>
    </source>
</evidence>
<dbReference type="Gene3D" id="3.40.1280.10">
    <property type="match status" value="1"/>
</dbReference>
<dbReference type="AlphaFoldDB" id="A0A1G6U580"/>
<dbReference type="InterPro" id="IPR051259">
    <property type="entry name" value="rRNA_Methyltransferase"/>
</dbReference>
<organism evidence="6 7">
    <name type="scientific">Algoriphagus faecimaris</name>
    <dbReference type="NCBI Taxonomy" id="686796"/>
    <lineage>
        <taxon>Bacteria</taxon>
        <taxon>Pseudomonadati</taxon>
        <taxon>Bacteroidota</taxon>
        <taxon>Cytophagia</taxon>
        <taxon>Cytophagales</taxon>
        <taxon>Cyclobacteriaceae</taxon>
        <taxon>Algoriphagus</taxon>
    </lineage>
</organism>
<dbReference type="GO" id="GO:0008173">
    <property type="term" value="F:RNA methyltransferase activity"/>
    <property type="evidence" value="ECO:0007669"/>
    <property type="project" value="InterPro"/>
</dbReference>
<dbReference type="CDD" id="cd18109">
    <property type="entry name" value="SpoU-like_RNA-MTase"/>
    <property type="match status" value="1"/>
</dbReference>
<reference evidence="7" key="1">
    <citation type="submission" date="2016-10" db="EMBL/GenBank/DDBJ databases">
        <authorList>
            <person name="Varghese N."/>
            <person name="Submissions S."/>
        </authorList>
    </citation>
    <scope>NUCLEOTIDE SEQUENCE [LARGE SCALE GENOMIC DNA]</scope>
    <source>
        <strain evidence="7">DSM 23095</strain>
    </source>
</reference>
<evidence type="ECO:0000259" key="5">
    <source>
        <dbReference type="Pfam" id="PF22435"/>
    </source>
</evidence>
<dbReference type="Gene3D" id="3.30.1330.30">
    <property type="match status" value="1"/>
</dbReference>
<feature type="domain" description="MRM3-like substrate binding" evidence="5">
    <location>
        <begin position="11"/>
        <end position="92"/>
    </location>
</feature>